<accession>A0A2I1CWL2</accession>
<evidence type="ECO:0000313" key="1">
    <source>
        <dbReference type="EMBL" id="PKY02008.1"/>
    </source>
</evidence>
<keyword evidence="2" id="KW-1185">Reference proteome</keyword>
<dbReference type="RefSeq" id="XP_024690602.1">
    <property type="nucleotide sequence ID" value="XM_024833735.1"/>
</dbReference>
<dbReference type="VEuPathDB" id="FungiDB:P168DRAFT_240836"/>
<sequence>MLRATEEEVQKLHNFPVGVGGITVGGDIFTPNIGRFWDTEPTLSCMWGRMGMVRMLNGIWSVQSVEAQLDCGMEMLRLCRSDNVGVRGLIPSMMLRLHRDQECYDFIKWWAVVAKDPQYDFRNLDLPYLDIKDADVFEPVDFCFGYDNLNQMVALMLLKVKLLLDLTAMRTLEKQINRLYWEVHRINKWMWMALRAPEHFIDILPPEFSPGSMQEMKFTLSWSLNSWLVTPGTLDFIQRKIDEEKAKHEHYQEQMSMMVD</sequence>
<dbReference type="EMBL" id="MSFM01000010">
    <property type="protein sequence ID" value="PKY02008.1"/>
    <property type="molecule type" value="Genomic_DNA"/>
</dbReference>
<proteinExistence type="predicted"/>
<protein>
    <submittedName>
        <fullName evidence="1">Uncharacterized protein</fullName>
    </submittedName>
</protein>
<comment type="caution">
    <text evidence="1">The sequence shown here is derived from an EMBL/GenBank/DDBJ whole genome shotgun (WGS) entry which is preliminary data.</text>
</comment>
<dbReference type="Proteomes" id="UP000234254">
    <property type="component" value="Unassembled WGS sequence"/>
</dbReference>
<gene>
    <name evidence="1" type="ORF">P168DRAFT_240836</name>
</gene>
<dbReference type="AlphaFoldDB" id="A0A2I1CWL2"/>
<evidence type="ECO:0000313" key="2">
    <source>
        <dbReference type="Proteomes" id="UP000234254"/>
    </source>
</evidence>
<dbReference type="OrthoDB" id="5952526at2759"/>
<dbReference type="GeneID" id="36541259"/>
<name>A0A2I1CWL2_ASPC2</name>
<reference evidence="1" key="1">
    <citation type="submission" date="2016-12" db="EMBL/GenBank/DDBJ databases">
        <title>The genomes of Aspergillus section Nigri reveals drivers in fungal speciation.</title>
        <authorList>
            <consortium name="DOE Joint Genome Institute"/>
            <person name="Vesth T.C."/>
            <person name="Nybo J."/>
            <person name="Theobald S."/>
            <person name="Brandl J."/>
            <person name="Frisvad J.C."/>
            <person name="Nielsen K.F."/>
            <person name="Lyhne E.K."/>
            <person name="Kogle M.E."/>
            <person name="Kuo A."/>
            <person name="Riley R."/>
            <person name="Clum A."/>
            <person name="Nolan M."/>
            <person name="Lipzen A."/>
            <person name="Salamov A."/>
            <person name="Henrissat B."/>
            <person name="Wiebenga A."/>
            <person name="De vries R.P."/>
            <person name="Grigoriev I.V."/>
            <person name="Mortensen U.H."/>
            <person name="Andersen M.R."/>
            <person name="Baker S.E."/>
        </authorList>
    </citation>
    <scope>NUCLEOTIDE SEQUENCE</scope>
    <source>
        <strain evidence="1">IBT 28561</strain>
    </source>
</reference>
<organism evidence="1 2">
    <name type="scientific">Aspergillus campestris (strain IBT 28561)</name>
    <dbReference type="NCBI Taxonomy" id="1392248"/>
    <lineage>
        <taxon>Eukaryota</taxon>
        <taxon>Fungi</taxon>
        <taxon>Dikarya</taxon>
        <taxon>Ascomycota</taxon>
        <taxon>Pezizomycotina</taxon>
        <taxon>Eurotiomycetes</taxon>
        <taxon>Eurotiomycetidae</taxon>
        <taxon>Eurotiales</taxon>
        <taxon>Aspergillaceae</taxon>
        <taxon>Aspergillus</taxon>
        <taxon>Aspergillus subgen. Circumdati</taxon>
    </lineage>
</organism>